<sequence>MSKQSIFLVGATGETGTTILNALLEDGSFEITCLIRTSSAGKPSVQALKDRGLKVVTGDLTGPIEDIVALLEGIDIVIAALFPGSLNDQIPLLKAAAQVGVERFLPCNWGTPAARGGILTLTDTKGEVHDYMMRLKVPYTIVDVGYWYGMSVPRVPSGKFDYAIFVPANNIIAGGTAKNMLMDQTDVGRFTVKAIKDSRTLNKRVYAYGDLLSQNEINEIIERKTGENLELNFLSAEDVSKEKEEAIKGMEAHPREISKMYSVVNWQYADTKYVRADNTPENAEYLGYINGRDLYPDFKWIRFEEFIDDMIAGKGRKIYPHLQLSI</sequence>
<evidence type="ECO:0000313" key="3">
    <source>
        <dbReference type="Proteomes" id="UP000800093"/>
    </source>
</evidence>
<gene>
    <name evidence="2" type="ORF">CC78DRAFT_113321</name>
</gene>
<dbReference type="InterPro" id="IPR008030">
    <property type="entry name" value="NmrA-like"/>
</dbReference>
<dbReference type="Pfam" id="PF05368">
    <property type="entry name" value="NmrA"/>
    <property type="match status" value="1"/>
</dbReference>
<dbReference type="Gene3D" id="3.90.25.10">
    <property type="entry name" value="UDP-galactose 4-epimerase, domain 1"/>
    <property type="match status" value="1"/>
</dbReference>
<comment type="caution">
    <text evidence="2">The sequence shown here is derived from an EMBL/GenBank/DDBJ whole genome shotgun (WGS) entry which is preliminary data.</text>
</comment>
<dbReference type="EMBL" id="ML986758">
    <property type="protein sequence ID" value="KAF2258536.1"/>
    <property type="molecule type" value="Genomic_DNA"/>
</dbReference>
<dbReference type="OrthoDB" id="419598at2759"/>
<protein>
    <submittedName>
        <fullName evidence="2">NAD(P)-binding protein</fullName>
    </submittedName>
</protein>
<proteinExistence type="predicted"/>
<dbReference type="InterPro" id="IPR036291">
    <property type="entry name" value="NAD(P)-bd_dom_sf"/>
</dbReference>
<evidence type="ECO:0000259" key="1">
    <source>
        <dbReference type="Pfam" id="PF05368"/>
    </source>
</evidence>
<dbReference type="InterPro" id="IPR050608">
    <property type="entry name" value="NmrA-type/Isoflavone_red_sf"/>
</dbReference>
<dbReference type="Gene3D" id="3.40.50.720">
    <property type="entry name" value="NAD(P)-binding Rossmann-like Domain"/>
    <property type="match status" value="1"/>
</dbReference>
<dbReference type="PANTHER" id="PTHR43349">
    <property type="entry name" value="PINORESINOL REDUCTASE-RELATED"/>
    <property type="match status" value="1"/>
</dbReference>
<dbReference type="Proteomes" id="UP000800093">
    <property type="component" value="Unassembled WGS sequence"/>
</dbReference>
<keyword evidence="3" id="KW-1185">Reference proteome</keyword>
<accession>A0A9P4N4P3</accession>
<dbReference type="SUPFAM" id="SSF51735">
    <property type="entry name" value="NAD(P)-binding Rossmann-fold domains"/>
    <property type="match status" value="1"/>
</dbReference>
<feature type="domain" description="NmrA-like" evidence="1">
    <location>
        <begin position="3"/>
        <end position="307"/>
    </location>
</feature>
<reference evidence="3" key="1">
    <citation type="journal article" date="2020" name="Stud. Mycol.">
        <title>101 Dothideomycetes genomes: A test case for predicting lifestyles and emergence of pathogens.</title>
        <authorList>
            <person name="Haridas S."/>
            <person name="Albert R."/>
            <person name="Binder M."/>
            <person name="Bloem J."/>
            <person name="LaButti K."/>
            <person name="Salamov A."/>
            <person name="Andreopoulos B."/>
            <person name="Baker S."/>
            <person name="Barry K."/>
            <person name="Bills G."/>
            <person name="Bluhm B."/>
            <person name="Cannon C."/>
            <person name="Castanera R."/>
            <person name="Culley D."/>
            <person name="Daum C."/>
            <person name="Ezra D."/>
            <person name="Gonzalez J."/>
            <person name="Henrissat B."/>
            <person name="Kuo A."/>
            <person name="Liang C."/>
            <person name="Lipzen A."/>
            <person name="Lutzoni F."/>
            <person name="Magnuson J."/>
            <person name="Mondo S."/>
            <person name="Nolan M."/>
            <person name="Ohm R."/>
            <person name="Pangilinan J."/>
            <person name="Park H.-J."/>
            <person name="Ramirez L."/>
            <person name="Alfaro M."/>
            <person name="Sun H."/>
            <person name="Tritt A."/>
            <person name="Yoshinaga Y."/>
            <person name="Zwiers L.-H."/>
            <person name="Turgeon B."/>
            <person name="Goodwin S."/>
            <person name="Spatafora J."/>
            <person name="Crous P."/>
            <person name="Grigoriev I."/>
        </authorList>
    </citation>
    <scope>NUCLEOTIDE SEQUENCE [LARGE SCALE GENOMIC DNA]</scope>
    <source>
        <strain evidence="3">CBS 304.66</strain>
    </source>
</reference>
<organism evidence="2 3">
    <name type="scientific">Lojkania enalia</name>
    <dbReference type="NCBI Taxonomy" id="147567"/>
    <lineage>
        <taxon>Eukaryota</taxon>
        <taxon>Fungi</taxon>
        <taxon>Dikarya</taxon>
        <taxon>Ascomycota</taxon>
        <taxon>Pezizomycotina</taxon>
        <taxon>Dothideomycetes</taxon>
        <taxon>Pleosporomycetidae</taxon>
        <taxon>Pleosporales</taxon>
        <taxon>Pleosporales incertae sedis</taxon>
        <taxon>Lojkania</taxon>
    </lineage>
</organism>
<evidence type="ECO:0000313" key="2">
    <source>
        <dbReference type="EMBL" id="KAF2258536.1"/>
    </source>
</evidence>
<name>A0A9P4N4P3_9PLEO</name>
<dbReference type="PANTHER" id="PTHR43349:SF93">
    <property type="entry name" value="ISOFLAVONE REDUCTASE HOMOLOG P3-RELATED"/>
    <property type="match status" value="1"/>
</dbReference>
<dbReference type="AlphaFoldDB" id="A0A9P4N4P3"/>